<evidence type="ECO:0000256" key="8">
    <source>
        <dbReference type="RuleBase" id="RU361140"/>
    </source>
</evidence>
<dbReference type="GO" id="GO:0005886">
    <property type="term" value="C:plasma membrane"/>
    <property type="evidence" value="ECO:0007669"/>
    <property type="project" value="TreeGrafter"/>
</dbReference>
<evidence type="ECO:0000256" key="4">
    <source>
        <dbReference type="ARBA" id="ARBA00022729"/>
    </source>
</evidence>
<dbReference type="OrthoDB" id="9762883at2"/>
<dbReference type="GO" id="GO:0008658">
    <property type="term" value="F:penicillin binding"/>
    <property type="evidence" value="ECO:0007669"/>
    <property type="project" value="InterPro"/>
</dbReference>
<reference evidence="11" key="1">
    <citation type="submission" date="2017-04" db="EMBL/GenBank/DDBJ databases">
        <title>Complete Genome Sequences of Twelve Strains of a Stable Defined Moderately Diverse Mouse Microbiota 2 (sDMDMm2).</title>
        <authorList>
            <person name="Uchimura Y."/>
            <person name="Wyss M."/>
            <person name="Brugiroux S."/>
            <person name="Limenitakis J.P."/>
            <person name="Stecher B."/>
            <person name="McCoy K.D."/>
            <person name="Macpherson A.J."/>
        </authorList>
    </citation>
    <scope>NUCLEOTIDE SEQUENCE</scope>
    <source>
        <strain evidence="11">YL58</strain>
    </source>
</reference>
<keyword evidence="5 8" id="KW-0378">Hydrolase</keyword>
<dbReference type="STRING" id="1796616.A4V09_01290"/>
<gene>
    <name evidence="11" type="ORF">A4V09_01290</name>
</gene>
<dbReference type="PANTHER" id="PTHR30627">
    <property type="entry name" value="PEPTIDOGLYCAN D,D-TRANSPEPTIDASE"/>
    <property type="match status" value="1"/>
</dbReference>
<dbReference type="Gene3D" id="3.40.710.10">
    <property type="entry name" value="DD-peptidase/beta-lactamase superfamily"/>
    <property type="match status" value="1"/>
</dbReference>
<dbReference type="InterPro" id="IPR001460">
    <property type="entry name" value="PCN-bd_Tpept"/>
</dbReference>
<dbReference type="RefSeq" id="WP_065540745.1">
    <property type="nucleotide sequence ID" value="NZ_CP015405.2"/>
</dbReference>
<sequence length="315" mass="35549">MGKFLKVFCMVAATLVMLSGCTEKQEKSEQPETEQTEESETDDKTEDKADDITIDKTDDKAEGNDTQNITEEEIDLSNAFQGINGCAVLFSPSENRYSFYNKALSEQEASPYSTFKIVSALMGLHNDIITDETSTMNYNGTEYPNPEWNGNLTFQEAFQTSCIWYFHQIIDAVGEDEVEKELSELEYGNCNISQWEGSNINPYPELNGFWLNASLKISPLEQVAVLSKIFEGKSFYDRQDIEILKKVMLTQDNGTQQIYGKTGSGSDGEAWFAGFIETAEQRRYLAIYLNDDSQEEQISGSTAKEIALKYWNGDN</sequence>
<dbReference type="KEGG" id="byl:A4V09_01290"/>
<evidence type="ECO:0000256" key="2">
    <source>
        <dbReference type="ARBA" id="ARBA00007898"/>
    </source>
</evidence>
<evidence type="ECO:0000256" key="9">
    <source>
        <dbReference type="SAM" id="MobiDB-lite"/>
    </source>
</evidence>
<evidence type="ECO:0000259" key="10">
    <source>
        <dbReference type="Pfam" id="PF00905"/>
    </source>
</evidence>
<dbReference type="Pfam" id="PF00905">
    <property type="entry name" value="Transpeptidase"/>
    <property type="match status" value="1"/>
</dbReference>
<name>A0A1C7I6F4_9FIRM</name>
<dbReference type="SUPFAM" id="SSF56601">
    <property type="entry name" value="beta-lactamase/transpeptidase-like"/>
    <property type="match status" value="1"/>
</dbReference>
<dbReference type="GO" id="GO:0046677">
    <property type="term" value="P:response to antibiotic"/>
    <property type="evidence" value="ECO:0007669"/>
    <property type="project" value="UniProtKB-UniRule"/>
</dbReference>
<dbReference type="GO" id="GO:0017001">
    <property type="term" value="P:antibiotic catabolic process"/>
    <property type="evidence" value="ECO:0007669"/>
    <property type="project" value="InterPro"/>
</dbReference>
<proteinExistence type="inferred from homology"/>
<evidence type="ECO:0000256" key="1">
    <source>
        <dbReference type="ARBA" id="ARBA00001526"/>
    </source>
</evidence>
<accession>A0A1C7I6F4</accession>
<dbReference type="EC" id="3.5.2.6" evidence="3 8"/>
<keyword evidence="6 8" id="KW-0046">Antibiotic resistance</keyword>
<protein>
    <recommendedName>
        <fullName evidence="3 8">Beta-lactamase</fullName>
        <ecNumber evidence="3 8">3.5.2.6</ecNumber>
    </recommendedName>
</protein>
<dbReference type="PANTHER" id="PTHR30627:SF6">
    <property type="entry name" value="BETA-LACTAMASE YBXI-RELATED"/>
    <property type="match status" value="1"/>
</dbReference>
<feature type="compositionally biased region" description="Basic and acidic residues" evidence="9">
    <location>
        <begin position="45"/>
        <end position="63"/>
    </location>
</feature>
<evidence type="ECO:0000313" key="12">
    <source>
        <dbReference type="Proteomes" id="UP000092574"/>
    </source>
</evidence>
<dbReference type="PROSITE" id="PS51257">
    <property type="entry name" value="PROKAR_LIPOPROTEIN"/>
    <property type="match status" value="1"/>
</dbReference>
<dbReference type="PROSITE" id="PS00337">
    <property type="entry name" value="BETA_LACTAMASE_D"/>
    <property type="match status" value="1"/>
</dbReference>
<dbReference type="Proteomes" id="UP000092574">
    <property type="component" value="Chromosome"/>
</dbReference>
<dbReference type="GO" id="GO:0071555">
    <property type="term" value="P:cell wall organization"/>
    <property type="evidence" value="ECO:0007669"/>
    <property type="project" value="TreeGrafter"/>
</dbReference>
<feature type="domain" description="Penicillin-binding protein transpeptidase" evidence="10">
    <location>
        <begin position="95"/>
        <end position="307"/>
    </location>
</feature>
<comment type="similarity">
    <text evidence="2 8">Belongs to the class-D beta-lactamase family.</text>
</comment>
<feature type="compositionally biased region" description="Acidic residues" evidence="9">
    <location>
        <begin position="31"/>
        <end position="44"/>
    </location>
</feature>
<keyword evidence="4" id="KW-0732">Signal</keyword>
<dbReference type="InterPro" id="IPR012338">
    <property type="entry name" value="Beta-lactam/transpept-like"/>
</dbReference>
<feature type="active site" description="Acyl-ester intermediate" evidence="7">
    <location>
        <position position="113"/>
    </location>
</feature>
<organism evidence="11 12">
    <name type="scientific">Blautia pseudococcoides</name>
    <dbReference type="NCBI Taxonomy" id="1796616"/>
    <lineage>
        <taxon>Bacteria</taxon>
        <taxon>Bacillati</taxon>
        <taxon>Bacillota</taxon>
        <taxon>Clostridia</taxon>
        <taxon>Lachnospirales</taxon>
        <taxon>Lachnospiraceae</taxon>
        <taxon>Blautia</taxon>
    </lineage>
</organism>
<feature type="modified residue" description="N6-carboxylysine" evidence="7">
    <location>
        <position position="116"/>
    </location>
</feature>
<evidence type="ECO:0000313" key="11">
    <source>
        <dbReference type="EMBL" id="ANU74514.1"/>
    </source>
</evidence>
<evidence type="ECO:0000256" key="5">
    <source>
        <dbReference type="ARBA" id="ARBA00022801"/>
    </source>
</evidence>
<comment type="catalytic activity">
    <reaction evidence="1 8">
        <text>a beta-lactam + H2O = a substituted beta-amino acid</text>
        <dbReference type="Rhea" id="RHEA:20401"/>
        <dbReference type="ChEBI" id="CHEBI:15377"/>
        <dbReference type="ChEBI" id="CHEBI:35627"/>
        <dbReference type="ChEBI" id="CHEBI:140347"/>
        <dbReference type="EC" id="3.5.2.6"/>
    </reaction>
</comment>
<dbReference type="InterPro" id="IPR050515">
    <property type="entry name" value="Beta-lactam/transpept"/>
</dbReference>
<dbReference type="EMBL" id="CP015405">
    <property type="protein sequence ID" value="ANU74514.1"/>
    <property type="molecule type" value="Genomic_DNA"/>
</dbReference>
<dbReference type="InterPro" id="IPR002137">
    <property type="entry name" value="Beta-lactam_class-D_AS"/>
</dbReference>
<dbReference type="AlphaFoldDB" id="A0A1C7I6F4"/>
<evidence type="ECO:0000256" key="3">
    <source>
        <dbReference type="ARBA" id="ARBA00012865"/>
    </source>
</evidence>
<evidence type="ECO:0000256" key="7">
    <source>
        <dbReference type="PIRSR" id="PIRSR602137-50"/>
    </source>
</evidence>
<evidence type="ECO:0000256" key="6">
    <source>
        <dbReference type="ARBA" id="ARBA00023251"/>
    </source>
</evidence>
<keyword evidence="12" id="KW-1185">Reference proteome</keyword>
<dbReference type="GO" id="GO:0008800">
    <property type="term" value="F:beta-lactamase activity"/>
    <property type="evidence" value="ECO:0007669"/>
    <property type="project" value="UniProtKB-UniRule"/>
</dbReference>
<feature type="region of interest" description="Disordered" evidence="9">
    <location>
        <begin position="22"/>
        <end position="66"/>
    </location>
</feature>